<accession>A0A2P8EUX9</accession>
<name>A0A2P8EUX9_9GAMM</name>
<reference evidence="4 5" key="1">
    <citation type="submission" date="2018-03" db="EMBL/GenBank/DDBJ databases">
        <title>Genomic Encyclopedia of Archaeal and Bacterial Type Strains, Phase II (KMG-II): from individual species to whole genera.</title>
        <authorList>
            <person name="Goeker M."/>
        </authorList>
    </citation>
    <scope>NUCLEOTIDE SEQUENCE [LARGE SCALE GENOMIC DNA]</scope>
    <source>
        <strain evidence="4 5">DSM 17586</strain>
    </source>
</reference>
<keyword evidence="5" id="KW-1185">Reference proteome</keyword>
<dbReference type="InterPro" id="IPR002104">
    <property type="entry name" value="Integrase_catalytic"/>
</dbReference>
<dbReference type="GO" id="GO:0003677">
    <property type="term" value="F:DNA binding"/>
    <property type="evidence" value="ECO:0007669"/>
    <property type="project" value="InterPro"/>
</dbReference>
<evidence type="ECO:0000313" key="5">
    <source>
        <dbReference type="Proteomes" id="UP000242133"/>
    </source>
</evidence>
<dbReference type="Proteomes" id="UP000242133">
    <property type="component" value="Unassembled WGS sequence"/>
</dbReference>
<dbReference type="RefSeq" id="WP_106592061.1">
    <property type="nucleotide sequence ID" value="NZ_PYGI01000013.1"/>
</dbReference>
<evidence type="ECO:0000256" key="2">
    <source>
        <dbReference type="SAM" id="MobiDB-lite"/>
    </source>
</evidence>
<dbReference type="OrthoDB" id="8781634at2"/>
<dbReference type="Gene3D" id="1.10.443.10">
    <property type="entry name" value="Intergrase catalytic core"/>
    <property type="match status" value="1"/>
</dbReference>
<comment type="caution">
    <text evidence="4">The sequence shown here is derived from an EMBL/GenBank/DDBJ whole genome shotgun (WGS) entry which is preliminary data.</text>
</comment>
<dbReference type="AlphaFoldDB" id="A0A2P8EUX9"/>
<dbReference type="InterPro" id="IPR013762">
    <property type="entry name" value="Integrase-like_cat_sf"/>
</dbReference>
<protein>
    <submittedName>
        <fullName evidence="4">Phage integrase family protein</fullName>
    </submittedName>
</protein>
<feature type="domain" description="Tyr recombinase" evidence="3">
    <location>
        <begin position="163"/>
        <end position="326"/>
    </location>
</feature>
<proteinExistence type="predicted"/>
<evidence type="ECO:0000256" key="1">
    <source>
        <dbReference type="ARBA" id="ARBA00023172"/>
    </source>
</evidence>
<sequence length="350" mass="40676">MDAANYIARHNNERRNHPTSMKPSGSKLGTLAHYAGDYIAHRETQSPDLKMKRSWRNRGYALHQFTRTLTKQMAYLERSDVNDWWDTLSHHQQKARHAEFRKFFNYLMGRNLLPRMDYNPFTTADDRPRLYTRSQPARRAKRLTREGFWAIYHSAGELGYECLQVAMGISLLTFMREGDICDLRLGEDIEDNLMKRVIGKSENQKGSAKAARLQWDLGNYQLLRKLIQRSRILSLQNRRCPYVISHWPKQRRLGKTKTHIAQVTPRRLITMFDESRKLAGFTGDDAPGFHHVRSLADKLAADAGFHIKTIQHAMAHSSEEMTRLYQEGHELPYEAVEIAFTEQQIGGDFG</sequence>
<evidence type="ECO:0000259" key="3">
    <source>
        <dbReference type="Pfam" id="PF00589"/>
    </source>
</evidence>
<gene>
    <name evidence="4" type="ORF">CLV44_113122</name>
</gene>
<dbReference type="EMBL" id="PYGI01000013">
    <property type="protein sequence ID" value="PSL13281.1"/>
    <property type="molecule type" value="Genomic_DNA"/>
</dbReference>
<keyword evidence="1" id="KW-0233">DNA recombination</keyword>
<feature type="region of interest" description="Disordered" evidence="2">
    <location>
        <begin position="1"/>
        <end position="26"/>
    </location>
</feature>
<dbReference type="InterPro" id="IPR011010">
    <property type="entry name" value="DNA_brk_join_enz"/>
</dbReference>
<dbReference type="GO" id="GO:0015074">
    <property type="term" value="P:DNA integration"/>
    <property type="evidence" value="ECO:0007669"/>
    <property type="project" value="InterPro"/>
</dbReference>
<evidence type="ECO:0000313" key="4">
    <source>
        <dbReference type="EMBL" id="PSL13281.1"/>
    </source>
</evidence>
<organism evidence="4 5">
    <name type="scientific">Marinobacterium halophilum</name>
    <dbReference type="NCBI Taxonomy" id="267374"/>
    <lineage>
        <taxon>Bacteria</taxon>
        <taxon>Pseudomonadati</taxon>
        <taxon>Pseudomonadota</taxon>
        <taxon>Gammaproteobacteria</taxon>
        <taxon>Oceanospirillales</taxon>
        <taxon>Oceanospirillaceae</taxon>
        <taxon>Marinobacterium</taxon>
    </lineage>
</organism>
<dbReference type="SUPFAM" id="SSF56349">
    <property type="entry name" value="DNA breaking-rejoining enzymes"/>
    <property type="match status" value="1"/>
</dbReference>
<dbReference type="Pfam" id="PF00589">
    <property type="entry name" value="Phage_integrase"/>
    <property type="match status" value="1"/>
</dbReference>
<dbReference type="GO" id="GO:0006310">
    <property type="term" value="P:DNA recombination"/>
    <property type="evidence" value="ECO:0007669"/>
    <property type="project" value="UniProtKB-KW"/>
</dbReference>